<evidence type="ECO:0000256" key="3">
    <source>
        <dbReference type="ARBA" id="ARBA00013080"/>
    </source>
</evidence>
<organism evidence="9 10">
    <name type="scientific">Cyclostephanos tholiformis</name>
    <dbReference type="NCBI Taxonomy" id="382380"/>
    <lineage>
        <taxon>Eukaryota</taxon>
        <taxon>Sar</taxon>
        <taxon>Stramenopiles</taxon>
        <taxon>Ochrophyta</taxon>
        <taxon>Bacillariophyta</taxon>
        <taxon>Coscinodiscophyceae</taxon>
        <taxon>Thalassiosirophycidae</taxon>
        <taxon>Stephanodiscales</taxon>
        <taxon>Stephanodiscaceae</taxon>
        <taxon>Cyclostephanos</taxon>
    </lineage>
</organism>
<dbReference type="GO" id="GO:0009085">
    <property type="term" value="P:lysine biosynthetic process"/>
    <property type="evidence" value="ECO:0007669"/>
    <property type="project" value="UniProtKB-KW"/>
</dbReference>
<evidence type="ECO:0000256" key="7">
    <source>
        <dbReference type="ARBA" id="ARBA00023235"/>
    </source>
</evidence>
<dbReference type="PANTHER" id="PTHR31689:SF0">
    <property type="entry name" value="DIAMINOPIMELATE EPIMERASE"/>
    <property type="match status" value="1"/>
</dbReference>
<evidence type="ECO:0000256" key="6">
    <source>
        <dbReference type="ARBA" id="ARBA00023154"/>
    </source>
</evidence>
<name>A0ABD3ST85_9STRA</name>
<gene>
    <name evidence="9" type="ORF">ACHAXA_000498</name>
</gene>
<evidence type="ECO:0000256" key="2">
    <source>
        <dbReference type="ARBA" id="ARBA00010219"/>
    </source>
</evidence>
<accession>A0ABD3ST85</accession>
<keyword evidence="5" id="KW-0028">Amino-acid biosynthesis</keyword>
<reference evidence="9 10" key="1">
    <citation type="submission" date="2024-10" db="EMBL/GenBank/DDBJ databases">
        <title>Updated reference genomes for cyclostephanoid diatoms.</title>
        <authorList>
            <person name="Roberts W.R."/>
            <person name="Alverson A.J."/>
        </authorList>
    </citation>
    <scope>NUCLEOTIDE SEQUENCE [LARGE SCALE GENOMIC DNA]</scope>
    <source>
        <strain evidence="9 10">AJA228-03</strain>
    </source>
</reference>
<comment type="pathway">
    <text evidence="1">Amino-acid biosynthesis; L-lysine biosynthesis via DAP pathway; DL-2,6-diaminopimelate from LL-2,6-diaminopimelate: step 1/1.</text>
</comment>
<comment type="caution">
    <text evidence="9">The sequence shown here is derived from an EMBL/GenBank/DDBJ whole genome shotgun (WGS) entry which is preliminary data.</text>
</comment>
<dbReference type="InterPro" id="IPR018510">
    <property type="entry name" value="DAP_epimerase_AS"/>
</dbReference>
<dbReference type="FunFam" id="3.10.310.10:FF:000004">
    <property type="entry name" value="Diaminopimelate epimerase"/>
    <property type="match status" value="1"/>
</dbReference>
<evidence type="ECO:0000256" key="1">
    <source>
        <dbReference type="ARBA" id="ARBA00005196"/>
    </source>
</evidence>
<keyword evidence="6" id="KW-0457">Lysine biosynthesis</keyword>
<dbReference type="Pfam" id="PF01678">
    <property type="entry name" value="DAP_epimerase"/>
    <property type="match status" value="2"/>
</dbReference>
<dbReference type="Proteomes" id="UP001530377">
    <property type="component" value="Unassembled WGS sequence"/>
</dbReference>
<proteinExistence type="inferred from homology"/>
<dbReference type="InterPro" id="IPR001653">
    <property type="entry name" value="DAP_epimerase_DapF"/>
</dbReference>
<dbReference type="GO" id="GO:0008837">
    <property type="term" value="F:diaminopimelate epimerase activity"/>
    <property type="evidence" value="ECO:0007669"/>
    <property type="project" value="UniProtKB-EC"/>
</dbReference>
<evidence type="ECO:0000313" key="9">
    <source>
        <dbReference type="EMBL" id="KAL3827625.1"/>
    </source>
</evidence>
<dbReference type="EC" id="5.1.1.7" evidence="3"/>
<evidence type="ECO:0000313" key="10">
    <source>
        <dbReference type="Proteomes" id="UP001530377"/>
    </source>
</evidence>
<dbReference type="NCBIfam" id="TIGR00652">
    <property type="entry name" value="DapF"/>
    <property type="match status" value="1"/>
</dbReference>
<keyword evidence="4" id="KW-0963">Cytoplasm</keyword>
<dbReference type="SUPFAM" id="SSF54506">
    <property type="entry name" value="Diaminopimelate epimerase-like"/>
    <property type="match status" value="2"/>
</dbReference>
<evidence type="ECO:0000256" key="8">
    <source>
        <dbReference type="ARBA" id="ARBA00051712"/>
    </source>
</evidence>
<dbReference type="Gene3D" id="3.10.310.10">
    <property type="entry name" value="Diaminopimelate Epimerase, Chain A, domain 1"/>
    <property type="match status" value="2"/>
</dbReference>
<keyword evidence="10" id="KW-1185">Reference proteome</keyword>
<feature type="non-terminal residue" evidence="9">
    <location>
        <position position="1"/>
    </location>
</feature>
<dbReference type="AlphaFoldDB" id="A0ABD3ST85"/>
<dbReference type="HAMAP" id="MF_00197">
    <property type="entry name" value="DAP_epimerase"/>
    <property type="match status" value="1"/>
</dbReference>
<evidence type="ECO:0000256" key="5">
    <source>
        <dbReference type="ARBA" id="ARBA00022605"/>
    </source>
</evidence>
<comment type="similarity">
    <text evidence="2">Belongs to the diaminopimelate epimerase family.</text>
</comment>
<sequence length="346" mass="37172">LSSPHRTTTTNSSLPATLSNLIMKVFQFLSFLPLADAFSTLSSKSTGLSAKVGGGANMIEFAKYEGLGNDFVLIDDRDKVSPSLTPEQSQRLCNRNFGVGGDGVIFALKAPEEGDFDFTMRIYNSDGSEPEMCGNGIRCFAQFLKDLGEDAQSYRVNTLAGPIVPVMNADGTITVDMGEPILDGPTVPTTLSPNSEHNSVLEQTHICNGKEWKISMVSMGNPHAVIFVNDLEKDIDFESDGPALEGDRSVFPAKTNVEFVQVMSPTHLKMKVWERGAGPTLACGTGTCALVVAAIRAGKIPRPPVGESVRVTLPGGDLFIEWREDNNKVYMTGPATLSFQGTASLK</sequence>
<evidence type="ECO:0000256" key="4">
    <source>
        <dbReference type="ARBA" id="ARBA00022490"/>
    </source>
</evidence>
<protein>
    <recommendedName>
        <fullName evidence="3">diaminopimelate epimerase</fullName>
        <ecNumber evidence="3">5.1.1.7</ecNumber>
    </recommendedName>
</protein>
<dbReference type="EMBL" id="JALLPB020000001">
    <property type="protein sequence ID" value="KAL3827625.1"/>
    <property type="molecule type" value="Genomic_DNA"/>
</dbReference>
<keyword evidence="7" id="KW-0413">Isomerase</keyword>
<dbReference type="PROSITE" id="PS01326">
    <property type="entry name" value="DAP_EPIMERASE"/>
    <property type="match status" value="1"/>
</dbReference>
<comment type="catalytic activity">
    <reaction evidence="8">
        <text>(2S,6S)-2,6-diaminopimelate = meso-2,6-diaminopimelate</text>
        <dbReference type="Rhea" id="RHEA:15393"/>
        <dbReference type="ChEBI" id="CHEBI:57609"/>
        <dbReference type="ChEBI" id="CHEBI:57791"/>
        <dbReference type="EC" id="5.1.1.7"/>
    </reaction>
</comment>
<dbReference type="PANTHER" id="PTHR31689">
    <property type="entry name" value="DIAMINOPIMELATE EPIMERASE, CHLOROPLASTIC"/>
    <property type="match status" value="1"/>
</dbReference>